<feature type="transmembrane region" description="Helical" evidence="13">
    <location>
        <begin position="134"/>
        <end position="155"/>
    </location>
</feature>
<gene>
    <name evidence="16" type="ORF">C6569_19145</name>
</gene>
<dbReference type="Proteomes" id="UP000237889">
    <property type="component" value="Chromosome"/>
</dbReference>
<accession>A0A2S0NFP9</accession>
<dbReference type="EMBL" id="CP027668">
    <property type="protein sequence ID" value="AVO47000.1"/>
    <property type="molecule type" value="Genomic_DNA"/>
</dbReference>
<keyword evidence="10 13" id="KW-1133">Transmembrane helix</keyword>
<dbReference type="GO" id="GO:0022904">
    <property type="term" value="P:respiratory electron transport chain"/>
    <property type="evidence" value="ECO:0007669"/>
    <property type="project" value="InterPro"/>
</dbReference>
<evidence type="ECO:0000256" key="14">
    <source>
        <dbReference type="SAM" id="SignalP"/>
    </source>
</evidence>
<keyword evidence="17" id="KW-1185">Reference proteome</keyword>
<dbReference type="FunFam" id="1.20.950.20:FF:000002">
    <property type="entry name" value="Formate dehydrogenase cytochrome b556 subunit"/>
    <property type="match status" value="1"/>
</dbReference>
<evidence type="ECO:0000313" key="17">
    <source>
        <dbReference type="Proteomes" id="UP000237889"/>
    </source>
</evidence>
<evidence type="ECO:0000259" key="15">
    <source>
        <dbReference type="Pfam" id="PF01292"/>
    </source>
</evidence>
<proteinExistence type="inferred from homology"/>
<evidence type="ECO:0000256" key="5">
    <source>
        <dbReference type="ARBA" id="ARBA00022475"/>
    </source>
</evidence>
<sequence>MRVSLRSLVAALAVAMAVFVAAPAFAQQPASVNPTAASVKEQQLMQALQAGTPGQGTTLSGRITIPDAGAGNLIQPQGQAWRAFHQGTMHWIGAIAILGMLAALTLFYLVRGRIMIEAGRSGASILRFSTFERFIHWLTAGCFIILALSGLNVTFGKFILAPIVGEGAFAALSQWAKYAHNYLAWPFMLGLVFMFVTWVIHNIPDGTDIVWFKKGGGLVGGEHPPAKKFNAGQKLIFWSVIVGGGLLSLSGVYMLFPASAGGVLALQFWNIVHGVVAVLLIAAMIAHIYIGSIGMEGAADAMTSGEVDLNWAKEHHSLWVEEKLARGAVHPHAAGQPAE</sequence>
<keyword evidence="6" id="KW-0349">Heme</keyword>
<evidence type="ECO:0000256" key="3">
    <source>
        <dbReference type="ARBA" id="ARBA00010747"/>
    </source>
</evidence>
<dbReference type="GO" id="GO:0036397">
    <property type="term" value="F:formate dehydrogenase (quinone) activity"/>
    <property type="evidence" value="ECO:0007669"/>
    <property type="project" value="TreeGrafter"/>
</dbReference>
<evidence type="ECO:0000313" key="16">
    <source>
        <dbReference type="EMBL" id="AVO47000.1"/>
    </source>
</evidence>
<dbReference type="InterPro" id="IPR051817">
    <property type="entry name" value="FDH_cytochrome_b556_subunit"/>
</dbReference>
<feature type="domain" description="Cytochrome b561 bacterial/Ni-hydrogenase" evidence="15">
    <location>
        <begin position="127"/>
        <end position="305"/>
    </location>
</feature>
<evidence type="ECO:0000256" key="1">
    <source>
        <dbReference type="ARBA" id="ARBA00001971"/>
    </source>
</evidence>
<comment type="cofactor">
    <cofactor evidence="1">
        <name>heme</name>
        <dbReference type="ChEBI" id="CHEBI:30413"/>
    </cofactor>
</comment>
<dbReference type="GO" id="GO:0009326">
    <property type="term" value="C:formate dehydrogenase complex"/>
    <property type="evidence" value="ECO:0007669"/>
    <property type="project" value="InterPro"/>
</dbReference>
<dbReference type="InterPro" id="IPR006471">
    <property type="entry name" value="Formate_DH_gsu"/>
</dbReference>
<name>A0A2S0NFP9_9HYPH</name>
<evidence type="ECO:0000256" key="12">
    <source>
        <dbReference type="ARBA" id="ARBA00023136"/>
    </source>
</evidence>
<comment type="similarity">
    <text evidence="3">Belongs to the formate dehydrogenase gamma subunit family.</text>
</comment>
<dbReference type="OrthoDB" id="9790598at2"/>
<keyword evidence="8" id="KW-0479">Metal-binding</keyword>
<reference evidence="16 17" key="1">
    <citation type="submission" date="2018-03" db="EMBL/GenBank/DDBJ databases">
        <title>Genome sequencing of Phreatobacter sp.</title>
        <authorList>
            <person name="Kim S.-J."/>
            <person name="Heo J."/>
            <person name="Kwon S.-W."/>
        </authorList>
    </citation>
    <scope>NUCLEOTIDE SEQUENCE [LARGE SCALE GENOMIC DNA]</scope>
    <source>
        <strain evidence="16 17">S-12</strain>
    </source>
</reference>
<keyword evidence="11" id="KW-0408">Iron</keyword>
<evidence type="ECO:0000256" key="11">
    <source>
        <dbReference type="ARBA" id="ARBA00023004"/>
    </source>
</evidence>
<keyword evidence="4" id="KW-0813">Transport</keyword>
<dbReference type="GO" id="GO:0008863">
    <property type="term" value="F:formate dehydrogenase (NAD+) activity"/>
    <property type="evidence" value="ECO:0007669"/>
    <property type="project" value="InterPro"/>
</dbReference>
<dbReference type="NCBIfam" id="TIGR01583">
    <property type="entry name" value="formate-DH-gamm"/>
    <property type="match status" value="1"/>
</dbReference>
<dbReference type="AlphaFoldDB" id="A0A2S0NFP9"/>
<dbReference type="Gene3D" id="1.20.950.20">
    <property type="entry name" value="Transmembrane di-heme cytochromes, Chain C"/>
    <property type="match status" value="1"/>
</dbReference>
<dbReference type="PANTHER" id="PTHR30074:SF6">
    <property type="entry name" value="FORMATE DEHYDROGENASE GAMMA SUBUNIT"/>
    <property type="match status" value="1"/>
</dbReference>
<dbReference type="GO" id="GO:0005886">
    <property type="term" value="C:plasma membrane"/>
    <property type="evidence" value="ECO:0007669"/>
    <property type="project" value="UniProtKB-SubCell"/>
</dbReference>
<dbReference type="PANTHER" id="PTHR30074">
    <property type="entry name" value="FORMATE DEHYDROGENASE, NITRATE-INDUCIBLE, CYTOCHROME B556 FDN SUBUNIT"/>
    <property type="match status" value="1"/>
</dbReference>
<evidence type="ECO:0000256" key="6">
    <source>
        <dbReference type="ARBA" id="ARBA00022617"/>
    </source>
</evidence>
<dbReference type="GO" id="GO:0009061">
    <property type="term" value="P:anaerobic respiration"/>
    <property type="evidence" value="ECO:0007669"/>
    <property type="project" value="TreeGrafter"/>
</dbReference>
<dbReference type="GO" id="GO:0046872">
    <property type="term" value="F:metal ion binding"/>
    <property type="evidence" value="ECO:0007669"/>
    <property type="project" value="UniProtKB-KW"/>
</dbReference>
<dbReference type="InterPro" id="IPR011577">
    <property type="entry name" value="Cyt_b561_bac/Ni-Hgenase"/>
</dbReference>
<protein>
    <submittedName>
        <fullName evidence="16">Formate dehydrogenase subunit gamma</fullName>
    </submittedName>
</protein>
<dbReference type="Pfam" id="PF01292">
    <property type="entry name" value="Ni_hydr_CYTB"/>
    <property type="match status" value="1"/>
</dbReference>
<dbReference type="InterPro" id="IPR016174">
    <property type="entry name" value="Di-haem_cyt_TM"/>
</dbReference>
<evidence type="ECO:0000256" key="8">
    <source>
        <dbReference type="ARBA" id="ARBA00022723"/>
    </source>
</evidence>
<evidence type="ECO:0000256" key="10">
    <source>
        <dbReference type="ARBA" id="ARBA00022989"/>
    </source>
</evidence>
<keyword evidence="7 13" id="KW-0812">Transmembrane</keyword>
<evidence type="ECO:0000256" key="4">
    <source>
        <dbReference type="ARBA" id="ARBA00022448"/>
    </source>
</evidence>
<feature type="transmembrane region" description="Helical" evidence="13">
    <location>
        <begin position="91"/>
        <end position="110"/>
    </location>
</feature>
<evidence type="ECO:0000256" key="9">
    <source>
        <dbReference type="ARBA" id="ARBA00022982"/>
    </source>
</evidence>
<evidence type="ECO:0000256" key="13">
    <source>
        <dbReference type="SAM" id="Phobius"/>
    </source>
</evidence>
<evidence type="ECO:0000256" key="2">
    <source>
        <dbReference type="ARBA" id="ARBA00004651"/>
    </source>
</evidence>
<comment type="subcellular location">
    <subcellularLocation>
        <location evidence="2">Cell membrane</location>
        <topology evidence="2">Multi-pass membrane protein</topology>
    </subcellularLocation>
</comment>
<feature type="signal peptide" evidence="14">
    <location>
        <begin position="1"/>
        <end position="26"/>
    </location>
</feature>
<dbReference type="KEGG" id="phr:C6569_19145"/>
<feature type="transmembrane region" description="Helical" evidence="13">
    <location>
        <begin position="182"/>
        <end position="200"/>
    </location>
</feature>
<keyword evidence="12 13" id="KW-0472">Membrane</keyword>
<feature type="chain" id="PRO_5015490532" evidence="14">
    <location>
        <begin position="27"/>
        <end position="339"/>
    </location>
</feature>
<feature type="transmembrane region" description="Helical" evidence="13">
    <location>
        <begin position="268"/>
        <end position="290"/>
    </location>
</feature>
<keyword evidence="9" id="KW-0249">Electron transport</keyword>
<evidence type="ECO:0000256" key="7">
    <source>
        <dbReference type="ARBA" id="ARBA00022692"/>
    </source>
</evidence>
<dbReference type="RefSeq" id="WP_106750370.1">
    <property type="nucleotide sequence ID" value="NZ_CP027668.1"/>
</dbReference>
<dbReference type="SUPFAM" id="SSF81342">
    <property type="entry name" value="Transmembrane di-heme cytochromes"/>
    <property type="match status" value="1"/>
</dbReference>
<dbReference type="GO" id="GO:0015944">
    <property type="term" value="P:formate oxidation"/>
    <property type="evidence" value="ECO:0007669"/>
    <property type="project" value="TreeGrafter"/>
</dbReference>
<feature type="transmembrane region" description="Helical" evidence="13">
    <location>
        <begin position="235"/>
        <end position="256"/>
    </location>
</feature>
<dbReference type="GO" id="GO:0009055">
    <property type="term" value="F:electron transfer activity"/>
    <property type="evidence" value="ECO:0007669"/>
    <property type="project" value="InterPro"/>
</dbReference>
<organism evidence="16 17">
    <name type="scientific">Phreatobacter cathodiphilus</name>
    <dbReference type="NCBI Taxonomy" id="1868589"/>
    <lineage>
        <taxon>Bacteria</taxon>
        <taxon>Pseudomonadati</taxon>
        <taxon>Pseudomonadota</taxon>
        <taxon>Alphaproteobacteria</taxon>
        <taxon>Hyphomicrobiales</taxon>
        <taxon>Phreatobacteraceae</taxon>
        <taxon>Phreatobacter</taxon>
    </lineage>
</organism>
<keyword evidence="14" id="KW-0732">Signal</keyword>
<keyword evidence="5" id="KW-1003">Cell membrane</keyword>